<dbReference type="Proteomes" id="UP000324194">
    <property type="component" value="Chromosome 2"/>
</dbReference>
<keyword evidence="2 4" id="KW-0560">Oxidoreductase</keyword>
<dbReference type="CDD" id="cd07136">
    <property type="entry name" value="ALDH_YwdH-P39616"/>
    <property type="match status" value="1"/>
</dbReference>
<dbReference type="PROSITE" id="PS00070">
    <property type="entry name" value="ALDEHYDE_DEHYDR_CYS"/>
    <property type="match status" value="1"/>
</dbReference>
<feature type="active site" evidence="5">
    <location>
        <position position="247"/>
    </location>
</feature>
<protein>
    <recommendedName>
        <fullName evidence="4">Aldehyde dehydrogenase</fullName>
    </recommendedName>
</protein>
<evidence type="ECO:0000256" key="3">
    <source>
        <dbReference type="ARBA" id="ARBA00023027"/>
    </source>
</evidence>
<dbReference type="EMBL" id="LR699120">
    <property type="protein sequence ID" value="VVC77303.1"/>
    <property type="molecule type" value="Genomic_DNA"/>
</dbReference>
<gene>
    <name evidence="9" type="primary">alkH</name>
    <name evidence="9" type="ORF">AQUSIP_26300</name>
</gene>
<dbReference type="PIRSF" id="PIRSF036492">
    <property type="entry name" value="ALDH"/>
    <property type="match status" value="1"/>
</dbReference>
<feature type="active site" evidence="5 6">
    <location>
        <position position="213"/>
    </location>
</feature>
<evidence type="ECO:0000256" key="2">
    <source>
        <dbReference type="ARBA" id="ARBA00023002"/>
    </source>
</evidence>
<dbReference type="InterPro" id="IPR015590">
    <property type="entry name" value="Aldehyde_DH_dom"/>
</dbReference>
<dbReference type="InterPro" id="IPR016160">
    <property type="entry name" value="Ald_DH_CS_CYS"/>
</dbReference>
<comment type="similarity">
    <text evidence="1 4 7">Belongs to the aldehyde dehydrogenase family.</text>
</comment>
<dbReference type="AlphaFoldDB" id="A0A5E4PLY1"/>
<evidence type="ECO:0000256" key="4">
    <source>
        <dbReference type="PIRNR" id="PIRNR036492"/>
    </source>
</evidence>
<dbReference type="InterPro" id="IPR029510">
    <property type="entry name" value="Ald_DH_CS_GLU"/>
</dbReference>
<accession>A0A5E4PLY1</accession>
<dbReference type="InterPro" id="IPR016162">
    <property type="entry name" value="Ald_DH_N"/>
</dbReference>
<evidence type="ECO:0000256" key="1">
    <source>
        <dbReference type="ARBA" id="ARBA00009986"/>
    </source>
</evidence>
<evidence type="ECO:0000256" key="5">
    <source>
        <dbReference type="PIRSR" id="PIRSR036492-1"/>
    </source>
</evidence>
<organism evidence="9 10">
    <name type="scientific">Aquicella siphonis</name>
    <dbReference type="NCBI Taxonomy" id="254247"/>
    <lineage>
        <taxon>Bacteria</taxon>
        <taxon>Pseudomonadati</taxon>
        <taxon>Pseudomonadota</taxon>
        <taxon>Gammaproteobacteria</taxon>
        <taxon>Legionellales</taxon>
        <taxon>Coxiellaceae</taxon>
        <taxon>Aquicella</taxon>
    </lineage>
</organism>
<dbReference type="Gene3D" id="3.40.605.10">
    <property type="entry name" value="Aldehyde Dehydrogenase, Chain A, domain 1"/>
    <property type="match status" value="1"/>
</dbReference>
<dbReference type="FunFam" id="3.40.309.10:FF:000003">
    <property type="entry name" value="Aldehyde dehydrogenase"/>
    <property type="match status" value="1"/>
</dbReference>
<proteinExistence type="inferred from homology"/>
<dbReference type="InterPro" id="IPR012394">
    <property type="entry name" value="Aldehyde_DH_NAD(P)"/>
</dbReference>
<name>A0A5E4PLY1_9COXI</name>
<dbReference type="GO" id="GO:0004029">
    <property type="term" value="F:aldehyde dehydrogenase (NAD+) activity"/>
    <property type="evidence" value="ECO:0007669"/>
    <property type="project" value="TreeGrafter"/>
</dbReference>
<dbReference type="GO" id="GO:0006081">
    <property type="term" value="P:aldehyde metabolic process"/>
    <property type="evidence" value="ECO:0007669"/>
    <property type="project" value="InterPro"/>
</dbReference>
<feature type="domain" description="Aldehyde dehydrogenase" evidence="8">
    <location>
        <begin position="21"/>
        <end position="431"/>
    </location>
</feature>
<dbReference type="PANTHER" id="PTHR43570">
    <property type="entry name" value="ALDEHYDE DEHYDROGENASE"/>
    <property type="match status" value="1"/>
</dbReference>
<keyword evidence="3" id="KW-0520">NAD</keyword>
<dbReference type="GO" id="GO:0005737">
    <property type="term" value="C:cytoplasm"/>
    <property type="evidence" value="ECO:0007669"/>
    <property type="project" value="TreeGrafter"/>
</dbReference>
<evidence type="ECO:0000313" key="9">
    <source>
        <dbReference type="EMBL" id="VVC77303.1"/>
    </source>
</evidence>
<keyword evidence="10" id="KW-1185">Reference proteome</keyword>
<dbReference type="SUPFAM" id="SSF53720">
    <property type="entry name" value="ALDH-like"/>
    <property type="match status" value="1"/>
</dbReference>
<sequence>MTDHNFNMLLESQRNYFASGVTLPASFRIGQLKKLKSLIEKNESDITHAMKMDLNRSRTESVISEILLVTEEIDFIIKNLHRWIRPKRVHSIFPLCWPGRSVVRYEPYGSVLILGPWNYPFMLIMSPLIGAICAGNCAIVKPSEIAVHTQEVICRLISENFPSDYIAAVKGDHLVAQKLLEEKFDYVFFTGGTQVAKIIMQAAAAHLTPVTLELGGKSPCIVDETANIDFAARRITRSKFLNAGQVCLAPDFLMVHQSRKDELIGKLISTIRRFYGDDPLQSQDYCRIINQKHFDRISALMRAGRIIFGGSTRRSDLYISPTLMDQISWDAPVMQEEIFGPLLPIITFQNTQEVIQAIKAQPKPLALYLFTNNPETEHEILTRLSFGGGCINDCVMHITNYHLPFGGVGPSGLGFYHGQYSFKTFSHSKSIFKKTLPIDVGLEYPPYSDHKLKWLRRLIKL</sequence>
<evidence type="ECO:0000256" key="6">
    <source>
        <dbReference type="PROSITE-ProRule" id="PRU10007"/>
    </source>
</evidence>
<dbReference type="KEGG" id="asip:AQUSIP_26300"/>
<dbReference type="FunFam" id="3.40.605.10:FF:000004">
    <property type="entry name" value="Aldehyde dehydrogenase"/>
    <property type="match status" value="1"/>
</dbReference>
<dbReference type="PANTHER" id="PTHR43570:SF16">
    <property type="entry name" value="ALDEHYDE DEHYDROGENASE TYPE III, ISOFORM Q"/>
    <property type="match status" value="1"/>
</dbReference>
<dbReference type="InterPro" id="IPR016163">
    <property type="entry name" value="Ald_DH_C"/>
</dbReference>
<dbReference type="Gene3D" id="3.40.309.10">
    <property type="entry name" value="Aldehyde Dehydrogenase, Chain A, domain 2"/>
    <property type="match status" value="1"/>
</dbReference>
<evidence type="ECO:0000259" key="8">
    <source>
        <dbReference type="Pfam" id="PF00171"/>
    </source>
</evidence>
<dbReference type="PROSITE" id="PS00687">
    <property type="entry name" value="ALDEHYDE_DEHYDR_GLU"/>
    <property type="match status" value="1"/>
</dbReference>
<dbReference type="InterPro" id="IPR016161">
    <property type="entry name" value="Ald_DH/histidinol_DH"/>
</dbReference>
<dbReference type="Pfam" id="PF00171">
    <property type="entry name" value="Aldedh"/>
    <property type="match status" value="1"/>
</dbReference>
<evidence type="ECO:0000313" key="10">
    <source>
        <dbReference type="Proteomes" id="UP000324194"/>
    </source>
</evidence>
<reference evidence="9 10" key="1">
    <citation type="submission" date="2019-08" db="EMBL/GenBank/DDBJ databases">
        <authorList>
            <person name="Guy L."/>
        </authorList>
    </citation>
    <scope>NUCLEOTIDE SEQUENCE [LARGE SCALE GENOMIC DNA]</scope>
    <source>
        <strain evidence="9 10">SGT-108</strain>
    </source>
</reference>
<evidence type="ECO:0000256" key="7">
    <source>
        <dbReference type="RuleBase" id="RU003345"/>
    </source>
</evidence>